<evidence type="ECO:0000256" key="2">
    <source>
        <dbReference type="SAM" id="SignalP"/>
    </source>
</evidence>
<gene>
    <name evidence="3" type="ORF">JJB09_17630</name>
</gene>
<dbReference type="InterPro" id="IPR021333">
    <property type="entry name" value="DUF2946"/>
</dbReference>
<keyword evidence="2" id="KW-0732">Signal</keyword>
<feature type="chain" id="PRO_5037082125" evidence="2">
    <location>
        <begin position="21"/>
        <end position="116"/>
    </location>
</feature>
<keyword evidence="4" id="KW-1185">Reference proteome</keyword>
<name>A0A936YS84_9HYPH</name>
<feature type="region of interest" description="Disordered" evidence="1">
    <location>
        <begin position="91"/>
        <end position="116"/>
    </location>
</feature>
<evidence type="ECO:0000313" key="4">
    <source>
        <dbReference type="Proteomes" id="UP000633219"/>
    </source>
</evidence>
<dbReference type="Proteomes" id="UP000633219">
    <property type="component" value="Unassembled WGS sequence"/>
</dbReference>
<feature type="signal peptide" evidence="2">
    <location>
        <begin position="1"/>
        <end position="20"/>
    </location>
</feature>
<organism evidence="3 4">
    <name type="scientific">Rhizobium setariae</name>
    <dbReference type="NCBI Taxonomy" id="2801340"/>
    <lineage>
        <taxon>Bacteria</taxon>
        <taxon>Pseudomonadati</taxon>
        <taxon>Pseudomonadota</taxon>
        <taxon>Alphaproteobacteria</taxon>
        <taxon>Hyphomicrobiales</taxon>
        <taxon>Rhizobiaceae</taxon>
        <taxon>Rhizobium/Agrobacterium group</taxon>
        <taxon>Rhizobium</taxon>
    </lineage>
</organism>
<comment type="caution">
    <text evidence="3">The sequence shown here is derived from an EMBL/GenBank/DDBJ whole genome shotgun (WGS) entry which is preliminary data.</text>
</comment>
<dbReference type="Pfam" id="PF11162">
    <property type="entry name" value="DUF2946"/>
    <property type="match status" value="1"/>
</dbReference>
<evidence type="ECO:0000313" key="3">
    <source>
        <dbReference type="EMBL" id="MBL0373847.1"/>
    </source>
</evidence>
<accession>A0A936YS84</accession>
<evidence type="ECO:0000256" key="1">
    <source>
        <dbReference type="SAM" id="MobiDB-lite"/>
    </source>
</evidence>
<proteinExistence type="predicted"/>
<reference evidence="3" key="1">
    <citation type="submission" date="2021-01" db="EMBL/GenBank/DDBJ databases">
        <title>Rhizobium sp. strain KVB221 16S ribosomal RNA gene Genome sequencing and assembly.</title>
        <authorList>
            <person name="Kang M."/>
        </authorList>
    </citation>
    <scope>NUCLEOTIDE SEQUENCE</scope>
    <source>
        <strain evidence="3">KVB221</strain>
    </source>
</reference>
<protein>
    <submittedName>
        <fullName evidence="3">DUF2946 family protein</fullName>
    </submittedName>
</protein>
<sequence length="116" mass="12448">MATRIICVIALFMLGFAAHADTRAAIGPYGAEYMLPDGSYASMCLPSEEHGGAPHSDGNHCDVCVFATIHLFTPPAFAVLANRAAQPVEKINRDSNPNLKRITSFHQLSRGPPLKA</sequence>
<dbReference type="RefSeq" id="WP_201661063.1">
    <property type="nucleotide sequence ID" value="NZ_JAEQNC010000010.1"/>
</dbReference>
<dbReference type="AlphaFoldDB" id="A0A936YS84"/>
<dbReference type="EMBL" id="JAEQNC010000010">
    <property type="protein sequence ID" value="MBL0373847.1"/>
    <property type="molecule type" value="Genomic_DNA"/>
</dbReference>